<keyword evidence="2" id="KW-0677">Repeat</keyword>
<dbReference type="SUPFAM" id="SSF63520">
    <property type="entry name" value="PTS-regulatory domain, PRD"/>
    <property type="match status" value="1"/>
</dbReference>
<evidence type="ECO:0000313" key="9">
    <source>
        <dbReference type="EMBL" id="MDT2545272.1"/>
    </source>
</evidence>
<evidence type="ECO:0000259" key="7">
    <source>
        <dbReference type="PROSITE" id="PS51099"/>
    </source>
</evidence>
<dbReference type="InterPro" id="IPR002178">
    <property type="entry name" value="PTS_EIIA_type-2_dom"/>
</dbReference>
<accession>A0AAW8TDR8</accession>
<dbReference type="GO" id="GO:0009401">
    <property type="term" value="P:phosphoenolpyruvate-dependent sugar phosphotransferase system"/>
    <property type="evidence" value="ECO:0007669"/>
    <property type="project" value="InterPro"/>
</dbReference>
<dbReference type="RefSeq" id="WP_311816680.1">
    <property type="nucleotide sequence ID" value="NZ_JARPXG010000009.1"/>
</dbReference>
<dbReference type="Pfam" id="PF05043">
    <property type="entry name" value="Mga"/>
    <property type="match status" value="1"/>
</dbReference>
<feature type="domain" description="PRD" evidence="8">
    <location>
        <begin position="268"/>
        <end position="378"/>
    </location>
</feature>
<keyword evidence="1" id="KW-0808">Transferase</keyword>
<keyword evidence="5" id="KW-0804">Transcription</keyword>
<name>A0AAW8TDR8_9ENTE</name>
<dbReference type="Gene3D" id="1.10.1790.10">
    <property type="entry name" value="PRD domain"/>
    <property type="match status" value="1"/>
</dbReference>
<dbReference type="GO" id="GO:0008982">
    <property type="term" value="F:protein-N(PI)-phosphohistidine-sugar phosphotransferase activity"/>
    <property type="evidence" value="ECO:0007669"/>
    <property type="project" value="InterPro"/>
</dbReference>
<dbReference type="Gene3D" id="3.40.50.2300">
    <property type="match status" value="1"/>
</dbReference>
<keyword evidence="4" id="KW-0010">Activator</keyword>
<organism evidence="9 10">
    <name type="scientific">Enterococcus raffinosus</name>
    <dbReference type="NCBI Taxonomy" id="71452"/>
    <lineage>
        <taxon>Bacteria</taxon>
        <taxon>Bacillati</taxon>
        <taxon>Bacillota</taxon>
        <taxon>Bacilli</taxon>
        <taxon>Lactobacillales</taxon>
        <taxon>Enterococcaceae</taxon>
        <taxon>Enterococcus</taxon>
    </lineage>
</organism>
<dbReference type="Gene3D" id="1.10.10.10">
    <property type="entry name" value="Winged helix-like DNA-binding domain superfamily/Winged helix DNA-binding domain"/>
    <property type="match status" value="1"/>
</dbReference>
<dbReference type="PROSITE" id="PS51094">
    <property type="entry name" value="PTS_EIIA_TYPE_2"/>
    <property type="match status" value="1"/>
</dbReference>
<evidence type="ECO:0000259" key="8">
    <source>
        <dbReference type="PROSITE" id="PS51372"/>
    </source>
</evidence>
<dbReference type="EMBL" id="JARPXL010000013">
    <property type="protein sequence ID" value="MDT2545272.1"/>
    <property type="molecule type" value="Genomic_DNA"/>
</dbReference>
<dbReference type="PANTHER" id="PTHR30185">
    <property type="entry name" value="CRYPTIC BETA-GLUCOSIDE BGL OPERON ANTITERMINATOR"/>
    <property type="match status" value="1"/>
</dbReference>
<dbReference type="Pfam" id="PF00874">
    <property type="entry name" value="PRD"/>
    <property type="match status" value="1"/>
</dbReference>
<dbReference type="InterPro" id="IPR036388">
    <property type="entry name" value="WH-like_DNA-bd_sf"/>
</dbReference>
<dbReference type="PROSITE" id="PS51099">
    <property type="entry name" value="PTS_EIIB_TYPE_2"/>
    <property type="match status" value="1"/>
</dbReference>
<dbReference type="Gene3D" id="3.40.930.10">
    <property type="entry name" value="Mannitol-specific EII, Chain A"/>
    <property type="match status" value="1"/>
</dbReference>
<evidence type="ECO:0000259" key="6">
    <source>
        <dbReference type="PROSITE" id="PS51094"/>
    </source>
</evidence>
<dbReference type="AlphaFoldDB" id="A0AAW8TDR8"/>
<dbReference type="PANTHER" id="PTHR30185:SF13">
    <property type="entry name" value="LICABCH OPERON REGULATOR-RELATED"/>
    <property type="match status" value="1"/>
</dbReference>
<dbReference type="InterPro" id="IPR007737">
    <property type="entry name" value="Mga_HTH"/>
</dbReference>
<dbReference type="Pfam" id="PF00359">
    <property type="entry name" value="PTS_EIIA_2"/>
    <property type="match status" value="1"/>
</dbReference>
<dbReference type="InterPro" id="IPR036095">
    <property type="entry name" value="PTS_EIIB-like_sf"/>
</dbReference>
<feature type="domain" description="PTS EIIB type-2" evidence="7">
    <location>
        <begin position="381"/>
        <end position="469"/>
    </location>
</feature>
<dbReference type="InterPro" id="IPR036390">
    <property type="entry name" value="WH_DNA-bd_sf"/>
</dbReference>
<dbReference type="CDD" id="cd05568">
    <property type="entry name" value="PTS_IIB_bgl_like"/>
    <property type="match status" value="1"/>
</dbReference>
<reference evidence="9" key="1">
    <citation type="submission" date="2023-03" db="EMBL/GenBank/DDBJ databases">
        <authorList>
            <person name="Shen W."/>
            <person name="Cai J."/>
        </authorList>
    </citation>
    <scope>NUCLEOTIDE SEQUENCE</scope>
    <source>
        <strain evidence="9">Y15</strain>
    </source>
</reference>
<dbReference type="PROSITE" id="PS51372">
    <property type="entry name" value="PRD_2"/>
    <property type="match status" value="1"/>
</dbReference>
<evidence type="ECO:0000256" key="4">
    <source>
        <dbReference type="ARBA" id="ARBA00023159"/>
    </source>
</evidence>
<dbReference type="SUPFAM" id="SSF55804">
    <property type="entry name" value="Phoshotransferase/anion transport protein"/>
    <property type="match status" value="1"/>
</dbReference>
<evidence type="ECO:0000313" key="10">
    <source>
        <dbReference type="Proteomes" id="UP001254770"/>
    </source>
</evidence>
<dbReference type="Proteomes" id="UP001254770">
    <property type="component" value="Unassembled WGS sequence"/>
</dbReference>
<dbReference type="InterPro" id="IPR013011">
    <property type="entry name" value="PTS_EIIB_2"/>
</dbReference>
<sequence length="613" mass="70996">MALINRWYQLLQHFITHDRLSLNELQKITDTSAQTTKKAIQLLNDQMEQIAVIEEKDTSYSLKVMDSQQFSEIMNGSLKQQTDFNSSTKRIAVLIDCFMKQEGYIVIDDLSEVLGVSRSTVNKDLRNLKQLMTRYQISLIGTPNKGLKIAGTESQLRLLYLHHAYDYLEQPPLTEELLESIDEIALSKKLDFRTLGLLQKTINLTIQRIRVGKPLVQAVSYYVNYFSDDSLLEELFVNLATDYHLTISKFDFDFLCFPLNIFNNNLVSENQADTPEVKTLFGYMMNQINEAVIINLDQEELFRNMRAHFMFLVNRLIFQVETYDIFREEFKQKHAFAHELAEIGIAALANYLQKPFQRAELSYLAIYFELALKLDTQPKMKEIAVVCNTGKGTALMIKRQLATVLGPNIRIAHYSEEEYETKDLDRYFAVFTTVPLKHTKTTTAIIKLTDLFNENWLLSEWKRIVASKAATFEHIEFSFEQLDKQLTYEENLILLLEKLQVRQLIDDSFRDYILAKAQEESAIIDNGIAFPHGINRQSEEILVTIGIYPDGRSTEDIELIFMVAIPENLTLAVEEELLSFYDTIFVISSSETLREQVKQIQTKEEYRQLLVNG</sequence>
<dbReference type="GO" id="GO:0006355">
    <property type="term" value="P:regulation of DNA-templated transcription"/>
    <property type="evidence" value="ECO:0007669"/>
    <property type="project" value="InterPro"/>
</dbReference>
<evidence type="ECO:0000256" key="3">
    <source>
        <dbReference type="ARBA" id="ARBA00023015"/>
    </source>
</evidence>
<comment type="caution">
    <text evidence="9">The sequence shown here is derived from an EMBL/GenBank/DDBJ whole genome shotgun (WGS) entry which is preliminary data.</text>
</comment>
<keyword evidence="3" id="KW-0805">Transcription regulation</keyword>
<dbReference type="InterPro" id="IPR036634">
    <property type="entry name" value="PRD_sf"/>
</dbReference>
<dbReference type="InterPro" id="IPR050661">
    <property type="entry name" value="BglG_antiterminators"/>
</dbReference>
<evidence type="ECO:0000256" key="5">
    <source>
        <dbReference type="ARBA" id="ARBA00023163"/>
    </source>
</evidence>
<protein>
    <submittedName>
        <fullName evidence="9">Helix-turn-helix domain-containing protein</fullName>
    </submittedName>
</protein>
<gene>
    <name evidence="9" type="ORF">P7D69_13055</name>
</gene>
<evidence type="ECO:0000256" key="2">
    <source>
        <dbReference type="ARBA" id="ARBA00022737"/>
    </source>
</evidence>
<feature type="domain" description="PTS EIIA type-2" evidence="6">
    <location>
        <begin position="468"/>
        <end position="613"/>
    </location>
</feature>
<dbReference type="InterPro" id="IPR011608">
    <property type="entry name" value="PRD"/>
</dbReference>
<proteinExistence type="predicted"/>
<dbReference type="InterPro" id="IPR016152">
    <property type="entry name" value="PTrfase/Anion_transptr"/>
</dbReference>
<dbReference type="SUPFAM" id="SSF46785">
    <property type="entry name" value="Winged helix' DNA-binding domain"/>
    <property type="match status" value="1"/>
</dbReference>
<dbReference type="SUPFAM" id="SSF52794">
    <property type="entry name" value="PTS system IIB component-like"/>
    <property type="match status" value="1"/>
</dbReference>
<evidence type="ECO:0000256" key="1">
    <source>
        <dbReference type="ARBA" id="ARBA00022679"/>
    </source>
</evidence>